<dbReference type="PROSITE" id="PS50928">
    <property type="entry name" value="ABC_TM1"/>
    <property type="match status" value="1"/>
</dbReference>
<comment type="similarity">
    <text evidence="7">Belongs to the binding-protein-dependent transport system permease family.</text>
</comment>
<evidence type="ECO:0000256" key="7">
    <source>
        <dbReference type="RuleBase" id="RU363032"/>
    </source>
</evidence>
<feature type="transmembrane region" description="Helical" evidence="7">
    <location>
        <begin position="21"/>
        <end position="43"/>
    </location>
</feature>
<dbReference type="EMBL" id="MNLH01000001">
    <property type="protein sequence ID" value="PNS43677.1"/>
    <property type="molecule type" value="Genomic_DNA"/>
</dbReference>
<dbReference type="GO" id="GO:0055085">
    <property type="term" value="P:transmembrane transport"/>
    <property type="evidence" value="ECO:0007669"/>
    <property type="project" value="InterPro"/>
</dbReference>
<sequence length="294" mass="31340">MMKMGKREVMLKILNRIWHASCGKFVCIVLSLWLIVSAISVFWTPYPLLATNGNNVWQNPSFNHWLGTDGAGADTLSWIMAGSSMELLLVICTVCVAISIGFGLLGLMIAKSPLIQGASVIIVDALISIPTVLIALILVVPLGTTVIVIILACGIGYGLNLARIIRPSAQLVLQSDYVNFALSQGASRNRVIFRHVIPNIMPVAMVQISLSAGTVILAESGLTYLGIGVPSGVPSWGRVLSTSVSLIHVNPLSVVWPGLVVTLVVVALNLLGDVLRKVLDPSSKSTNKVGENER</sequence>
<keyword evidence="6 7" id="KW-0472">Membrane</keyword>
<dbReference type="OrthoDB" id="9812701at2"/>
<evidence type="ECO:0000256" key="5">
    <source>
        <dbReference type="ARBA" id="ARBA00022989"/>
    </source>
</evidence>
<keyword evidence="2 7" id="KW-0813">Transport</keyword>
<feature type="transmembrane region" description="Helical" evidence="7">
    <location>
        <begin position="196"/>
        <end position="218"/>
    </location>
</feature>
<dbReference type="InterPro" id="IPR000515">
    <property type="entry name" value="MetI-like"/>
</dbReference>
<evidence type="ECO:0000256" key="6">
    <source>
        <dbReference type="ARBA" id="ARBA00023136"/>
    </source>
</evidence>
<evidence type="ECO:0000313" key="9">
    <source>
        <dbReference type="EMBL" id="PNS43677.1"/>
    </source>
</evidence>
<dbReference type="Gene3D" id="1.10.3720.10">
    <property type="entry name" value="MetI-like"/>
    <property type="match status" value="1"/>
</dbReference>
<feature type="transmembrane region" description="Helical" evidence="7">
    <location>
        <begin position="146"/>
        <end position="165"/>
    </location>
</feature>
<dbReference type="AlphaFoldDB" id="A0A2K1SVV0"/>
<dbReference type="CDD" id="cd06261">
    <property type="entry name" value="TM_PBP2"/>
    <property type="match status" value="1"/>
</dbReference>
<keyword evidence="4 7" id="KW-0812">Transmembrane</keyword>
<dbReference type="InterPro" id="IPR035906">
    <property type="entry name" value="MetI-like_sf"/>
</dbReference>
<comment type="subcellular location">
    <subcellularLocation>
        <location evidence="1 7">Cell membrane</location>
        <topology evidence="1 7">Multi-pass membrane protein</topology>
    </subcellularLocation>
</comment>
<evidence type="ECO:0000256" key="3">
    <source>
        <dbReference type="ARBA" id="ARBA00022475"/>
    </source>
</evidence>
<proteinExistence type="inferred from homology"/>
<keyword evidence="5 7" id="KW-1133">Transmembrane helix</keyword>
<reference evidence="9 10" key="1">
    <citation type="submission" date="2016-10" db="EMBL/GenBank/DDBJ databases">
        <authorList>
            <person name="Varghese N."/>
        </authorList>
    </citation>
    <scope>NUCLEOTIDE SEQUENCE [LARGE SCALE GENOMIC DNA]</scope>
    <source>
        <strain evidence="9 10">KA00225</strain>
    </source>
</reference>
<feature type="transmembrane region" description="Helical" evidence="7">
    <location>
        <begin position="254"/>
        <end position="275"/>
    </location>
</feature>
<evidence type="ECO:0000313" key="10">
    <source>
        <dbReference type="Proteomes" id="UP000236146"/>
    </source>
</evidence>
<feature type="transmembrane region" description="Helical" evidence="7">
    <location>
        <begin position="87"/>
        <end position="109"/>
    </location>
</feature>
<gene>
    <name evidence="9" type="ORF">BFS05_00090</name>
</gene>
<evidence type="ECO:0000256" key="4">
    <source>
        <dbReference type="ARBA" id="ARBA00022692"/>
    </source>
</evidence>
<dbReference type="GO" id="GO:0005886">
    <property type="term" value="C:plasma membrane"/>
    <property type="evidence" value="ECO:0007669"/>
    <property type="project" value="UniProtKB-SubCell"/>
</dbReference>
<organism evidence="9 10">
    <name type="scientific">Gardnerella vaginalis</name>
    <dbReference type="NCBI Taxonomy" id="2702"/>
    <lineage>
        <taxon>Bacteria</taxon>
        <taxon>Bacillati</taxon>
        <taxon>Actinomycetota</taxon>
        <taxon>Actinomycetes</taxon>
        <taxon>Bifidobacteriales</taxon>
        <taxon>Bifidobacteriaceae</taxon>
        <taxon>Gardnerella</taxon>
    </lineage>
</organism>
<evidence type="ECO:0000256" key="2">
    <source>
        <dbReference type="ARBA" id="ARBA00022448"/>
    </source>
</evidence>
<dbReference type="PANTHER" id="PTHR43386">
    <property type="entry name" value="OLIGOPEPTIDE TRANSPORT SYSTEM PERMEASE PROTEIN APPC"/>
    <property type="match status" value="1"/>
</dbReference>
<dbReference type="Proteomes" id="UP000236146">
    <property type="component" value="Unassembled WGS sequence"/>
</dbReference>
<dbReference type="PANTHER" id="PTHR43386:SF1">
    <property type="entry name" value="D,D-DIPEPTIDE TRANSPORT SYSTEM PERMEASE PROTEIN DDPC-RELATED"/>
    <property type="match status" value="1"/>
</dbReference>
<dbReference type="InterPro" id="IPR050366">
    <property type="entry name" value="BP-dependent_transpt_permease"/>
</dbReference>
<evidence type="ECO:0000259" key="8">
    <source>
        <dbReference type="PROSITE" id="PS50928"/>
    </source>
</evidence>
<dbReference type="Pfam" id="PF00528">
    <property type="entry name" value="BPD_transp_1"/>
    <property type="match status" value="1"/>
</dbReference>
<name>A0A2K1SVV0_GARVA</name>
<protein>
    <submittedName>
        <fullName evidence="9">ABC transporter permease</fullName>
    </submittedName>
</protein>
<accession>A0A2K1SVV0</accession>
<feature type="transmembrane region" description="Helical" evidence="7">
    <location>
        <begin position="121"/>
        <end position="140"/>
    </location>
</feature>
<evidence type="ECO:0000256" key="1">
    <source>
        <dbReference type="ARBA" id="ARBA00004651"/>
    </source>
</evidence>
<keyword evidence="3" id="KW-1003">Cell membrane</keyword>
<feature type="domain" description="ABC transmembrane type-1" evidence="8">
    <location>
        <begin position="81"/>
        <end position="272"/>
    </location>
</feature>
<comment type="caution">
    <text evidence="9">The sequence shown here is derived from an EMBL/GenBank/DDBJ whole genome shotgun (WGS) entry which is preliminary data.</text>
</comment>
<dbReference type="SUPFAM" id="SSF161098">
    <property type="entry name" value="MetI-like"/>
    <property type="match status" value="1"/>
</dbReference>